<evidence type="ECO:0000313" key="3">
    <source>
        <dbReference type="Proteomes" id="UP001500711"/>
    </source>
</evidence>
<dbReference type="EMBL" id="BAABBE010000013">
    <property type="protein sequence ID" value="GAA3655892.1"/>
    <property type="molecule type" value="Genomic_DNA"/>
</dbReference>
<reference evidence="3" key="1">
    <citation type="journal article" date="2019" name="Int. J. Syst. Evol. Microbiol.">
        <title>The Global Catalogue of Microorganisms (GCM) 10K type strain sequencing project: providing services to taxonomists for standard genome sequencing and annotation.</title>
        <authorList>
            <consortium name="The Broad Institute Genomics Platform"/>
            <consortium name="The Broad Institute Genome Sequencing Center for Infectious Disease"/>
            <person name="Wu L."/>
            <person name="Ma J."/>
        </authorList>
    </citation>
    <scope>NUCLEOTIDE SEQUENCE [LARGE SCALE GENOMIC DNA]</scope>
    <source>
        <strain evidence="3">JCM 17494</strain>
    </source>
</reference>
<keyword evidence="3" id="KW-1185">Reference proteome</keyword>
<accession>A0ABP7BES2</accession>
<gene>
    <name evidence="2" type="ORF">GCM10022267_47590</name>
</gene>
<comment type="caution">
    <text evidence="2">The sequence shown here is derived from an EMBL/GenBank/DDBJ whole genome shotgun (WGS) entry which is preliminary data.</text>
</comment>
<evidence type="ECO:0000313" key="2">
    <source>
        <dbReference type="EMBL" id="GAA3655892.1"/>
    </source>
</evidence>
<dbReference type="Proteomes" id="UP001500711">
    <property type="component" value="Unassembled WGS sequence"/>
</dbReference>
<organism evidence="2 3">
    <name type="scientific">Lentzea roselyniae</name>
    <dbReference type="NCBI Taxonomy" id="531940"/>
    <lineage>
        <taxon>Bacteria</taxon>
        <taxon>Bacillati</taxon>
        <taxon>Actinomycetota</taxon>
        <taxon>Actinomycetes</taxon>
        <taxon>Pseudonocardiales</taxon>
        <taxon>Pseudonocardiaceae</taxon>
        <taxon>Lentzea</taxon>
    </lineage>
</organism>
<sequence length="99" mass="10186">MPFVQPAGDLREQGGLADARFAADLDHDETGRGCGVHAVQHGAQFGFPPPKFGSPGPGVERSVGDDGLPASFGGAAPESSMWVARLGKGRFPCAISHSQ</sequence>
<feature type="region of interest" description="Disordered" evidence="1">
    <location>
        <begin position="48"/>
        <end position="72"/>
    </location>
</feature>
<evidence type="ECO:0000256" key="1">
    <source>
        <dbReference type="SAM" id="MobiDB-lite"/>
    </source>
</evidence>
<proteinExistence type="predicted"/>
<name>A0ABP7BES2_9PSEU</name>
<protein>
    <submittedName>
        <fullName evidence="2">Uncharacterized protein</fullName>
    </submittedName>
</protein>